<dbReference type="Gene3D" id="2.60.120.620">
    <property type="entry name" value="q2cbj1_9rhob like domain"/>
    <property type="match status" value="1"/>
</dbReference>
<keyword evidence="1" id="KW-0223">Dioxygenase</keyword>
<name>A0ABS5L2A2_9ACTN</name>
<dbReference type="EMBL" id="JAAFYZ010000187">
    <property type="protein sequence ID" value="MBS2552421.1"/>
    <property type="molecule type" value="Genomic_DNA"/>
</dbReference>
<gene>
    <name evidence="1" type="ORF">KGQ19_36755</name>
</gene>
<dbReference type="PANTHER" id="PTHR20883">
    <property type="entry name" value="PHYTANOYL-COA DIOXYGENASE DOMAIN CONTAINING 1"/>
    <property type="match status" value="1"/>
</dbReference>
<organism evidence="1 2">
    <name type="scientific">Catenulispora pinistramenti</name>
    <dbReference type="NCBI Taxonomy" id="2705254"/>
    <lineage>
        <taxon>Bacteria</taxon>
        <taxon>Bacillati</taxon>
        <taxon>Actinomycetota</taxon>
        <taxon>Actinomycetes</taxon>
        <taxon>Catenulisporales</taxon>
        <taxon>Catenulisporaceae</taxon>
        <taxon>Catenulispora</taxon>
    </lineage>
</organism>
<dbReference type="GO" id="GO:0051213">
    <property type="term" value="F:dioxygenase activity"/>
    <property type="evidence" value="ECO:0007669"/>
    <property type="project" value="UniProtKB-KW"/>
</dbReference>
<dbReference type="Pfam" id="PF05721">
    <property type="entry name" value="PhyH"/>
    <property type="match status" value="1"/>
</dbReference>
<keyword evidence="2" id="KW-1185">Reference proteome</keyword>
<evidence type="ECO:0000313" key="2">
    <source>
        <dbReference type="Proteomes" id="UP000730482"/>
    </source>
</evidence>
<keyword evidence="1" id="KW-0560">Oxidoreductase</keyword>
<comment type="caution">
    <text evidence="1">The sequence shown here is derived from an EMBL/GenBank/DDBJ whole genome shotgun (WGS) entry which is preliminary data.</text>
</comment>
<dbReference type="RefSeq" id="WP_212017981.1">
    <property type="nucleotide sequence ID" value="NZ_JAAFYZ010000187.1"/>
</dbReference>
<reference evidence="1 2" key="1">
    <citation type="submission" date="2020-02" db="EMBL/GenBank/DDBJ databases">
        <title>Acidophilic actinobacteria isolated from forest soil.</title>
        <authorList>
            <person name="Golinska P."/>
        </authorList>
    </citation>
    <scope>NUCLEOTIDE SEQUENCE [LARGE SCALE GENOMIC DNA]</scope>
    <source>
        <strain evidence="1 2">NL8</strain>
    </source>
</reference>
<proteinExistence type="predicted"/>
<protein>
    <submittedName>
        <fullName evidence="1">Phytanoyl-CoA dioxygenase family protein</fullName>
    </submittedName>
</protein>
<sequence>MNQGPALSAEQLAQFQSDGYCLLPAVLPQGVLAVLREECQEAIIEVHARMDAEGVDVLGGSRRGLQYTPGFGRVDRRALRDFVFGPTMTEICTSLMGPLAYSIWTQFSVKMGSEASSQHATTFESDGNPQSLGRFSWHQDSGYVPKEHDPYLSCWVALDDVTEENGALTVIPFTEIGVRTRVTHLADGLNGDLVGYFGTHPGVPLTMPAGSIVCFSSNLFHSSPQNKAYDPRRALLVQYAATRHGSDGEVLFGDAEQLHGLLTGAK</sequence>
<accession>A0ABS5L2A2</accession>
<dbReference type="Proteomes" id="UP000730482">
    <property type="component" value="Unassembled WGS sequence"/>
</dbReference>
<dbReference type="SUPFAM" id="SSF51197">
    <property type="entry name" value="Clavaminate synthase-like"/>
    <property type="match status" value="1"/>
</dbReference>
<dbReference type="PANTHER" id="PTHR20883:SF46">
    <property type="entry name" value="PHYTANOYL-COA HYDROXYLASE"/>
    <property type="match status" value="1"/>
</dbReference>
<evidence type="ECO:0000313" key="1">
    <source>
        <dbReference type="EMBL" id="MBS2552421.1"/>
    </source>
</evidence>
<dbReference type="InterPro" id="IPR008775">
    <property type="entry name" value="Phytyl_CoA_dOase-like"/>
</dbReference>